<dbReference type="GO" id="GO:0030694">
    <property type="term" value="C:bacterial-type flagellum basal body, rod"/>
    <property type="evidence" value="ECO:0007669"/>
    <property type="project" value="InterPro"/>
</dbReference>
<dbReference type="NCBIfam" id="TIGR01396">
    <property type="entry name" value="FlgB"/>
    <property type="match status" value="1"/>
</dbReference>
<dbReference type="AlphaFoldDB" id="A0A1H9Q2G8"/>
<dbReference type="PIRSF" id="PIRSF002889">
    <property type="entry name" value="Rod_FlgB"/>
    <property type="match status" value="1"/>
</dbReference>
<evidence type="ECO:0000259" key="8">
    <source>
        <dbReference type="Pfam" id="PF00460"/>
    </source>
</evidence>
<dbReference type="EMBL" id="FOGV01000002">
    <property type="protein sequence ID" value="SER54776.1"/>
    <property type="molecule type" value="Genomic_DNA"/>
</dbReference>
<keyword evidence="9" id="KW-0969">Cilium</keyword>
<dbReference type="GO" id="GO:0071978">
    <property type="term" value="P:bacterial-type flagellum-dependent swarming motility"/>
    <property type="evidence" value="ECO:0007669"/>
    <property type="project" value="TreeGrafter"/>
</dbReference>
<comment type="subcellular location">
    <subcellularLocation>
        <location evidence="1 6">Bacterial flagellum basal body</location>
    </subcellularLocation>
</comment>
<comment type="caution">
    <text evidence="9">The sequence shown here is derived from an EMBL/GenBank/DDBJ whole genome shotgun (WGS) entry which is preliminary data.</text>
</comment>
<comment type="similarity">
    <text evidence="2 6">Belongs to the flagella basal body rod proteins family.</text>
</comment>
<dbReference type="STRING" id="1464123.SAMN05444126_102124"/>
<name>A0A1H9Q2G8_9BACI</name>
<evidence type="ECO:0000256" key="6">
    <source>
        <dbReference type="PIRNR" id="PIRNR002889"/>
    </source>
</evidence>
<dbReference type="InterPro" id="IPR006300">
    <property type="entry name" value="FlgB"/>
</dbReference>
<comment type="function">
    <text evidence="5 6">Structural component of flagellum, the bacterial motility apparatus. Part of the rod structure of flagellar basal body.</text>
</comment>
<evidence type="ECO:0000256" key="7">
    <source>
        <dbReference type="SAM" id="MobiDB-lite"/>
    </source>
</evidence>
<dbReference type="RefSeq" id="WP_093071795.1">
    <property type="nucleotide sequence ID" value="NZ_FOGV01000002.1"/>
</dbReference>
<gene>
    <name evidence="9" type="ORF">SAMN05444126_102124</name>
</gene>
<accession>A0A1H9Q2G8</accession>
<comment type="subunit">
    <text evidence="6">The basal body constitutes a major portion of the flagellar organelle and consists of a number of rings mounted on a central rod.</text>
</comment>
<dbReference type="PANTHER" id="PTHR30435">
    <property type="entry name" value="FLAGELLAR PROTEIN"/>
    <property type="match status" value="1"/>
</dbReference>
<reference evidence="10" key="1">
    <citation type="submission" date="2016-10" db="EMBL/GenBank/DDBJ databases">
        <authorList>
            <person name="de Groot N.N."/>
        </authorList>
    </citation>
    <scope>NUCLEOTIDE SEQUENCE [LARGE SCALE GENOMIC DNA]</scope>
    <source>
        <strain evidence="10">10nlg</strain>
    </source>
</reference>
<proteinExistence type="inferred from homology"/>
<keyword evidence="4 6" id="KW-0975">Bacterial flagellum</keyword>
<dbReference type="OrthoDB" id="9792068at2"/>
<dbReference type="InterPro" id="IPR001444">
    <property type="entry name" value="Flag_bb_rod_N"/>
</dbReference>
<evidence type="ECO:0000256" key="1">
    <source>
        <dbReference type="ARBA" id="ARBA00004117"/>
    </source>
</evidence>
<evidence type="ECO:0000256" key="2">
    <source>
        <dbReference type="ARBA" id="ARBA00009677"/>
    </source>
</evidence>
<dbReference type="PANTHER" id="PTHR30435:SF12">
    <property type="entry name" value="FLAGELLAR BASAL BODY ROD PROTEIN FLGB"/>
    <property type="match status" value="1"/>
</dbReference>
<sequence length="135" mass="14975">MDVVNNSLNQLLQTSLNASSGRQKSISNNIANVDTPNYSAEKTKFNHQLQDAMEDQRLNAHQNDNRHVEFGGGPAGGQPETLKRKNTDYNHNGNNVDIDLEMSQMAENQVYYNALIDRLNGRFNSVRTVLGQGGA</sequence>
<organism evidence="9 10">
    <name type="scientific">Salisediminibacterium halotolerans</name>
    <dbReference type="NCBI Taxonomy" id="517425"/>
    <lineage>
        <taxon>Bacteria</taxon>
        <taxon>Bacillati</taxon>
        <taxon>Bacillota</taxon>
        <taxon>Bacilli</taxon>
        <taxon>Bacillales</taxon>
        <taxon>Bacillaceae</taxon>
        <taxon>Salisediminibacterium</taxon>
    </lineage>
</organism>
<keyword evidence="9" id="KW-0282">Flagellum</keyword>
<protein>
    <recommendedName>
        <fullName evidence="3 6">Flagellar basal body rod protein FlgB</fullName>
    </recommendedName>
</protein>
<evidence type="ECO:0000256" key="5">
    <source>
        <dbReference type="ARBA" id="ARBA00024934"/>
    </source>
</evidence>
<feature type="region of interest" description="Disordered" evidence="7">
    <location>
        <begin position="64"/>
        <end position="90"/>
    </location>
</feature>
<dbReference type="Proteomes" id="UP000199318">
    <property type="component" value="Unassembled WGS sequence"/>
</dbReference>
<keyword evidence="9" id="KW-0966">Cell projection</keyword>
<evidence type="ECO:0000313" key="9">
    <source>
        <dbReference type="EMBL" id="SER54776.1"/>
    </source>
</evidence>
<evidence type="ECO:0000256" key="4">
    <source>
        <dbReference type="ARBA" id="ARBA00023143"/>
    </source>
</evidence>
<feature type="domain" description="Flagellar basal body rod protein N-terminal" evidence="8">
    <location>
        <begin position="14"/>
        <end position="38"/>
    </location>
</feature>
<dbReference type="Pfam" id="PF00460">
    <property type="entry name" value="Flg_bb_rod"/>
    <property type="match status" value="1"/>
</dbReference>
<keyword evidence="10" id="KW-1185">Reference proteome</keyword>
<evidence type="ECO:0000256" key="3">
    <source>
        <dbReference type="ARBA" id="ARBA00014376"/>
    </source>
</evidence>
<evidence type="ECO:0000313" key="10">
    <source>
        <dbReference type="Proteomes" id="UP000199318"/>
    </source>
</evidence>